<proteinExistence type="predicted"/>
<evidence type="ECO:0000256" key="1">
    <source>
        <dbReference type="SAM" id="MobiDB-lite"/>
    </source>
</evidence>
<dbReference type="EMBL" id="AVOT02070237">
    <property type="protein sequence ID" value="MBW0560922.1"/>
    <property type="molecule type" value="Genomic_DNA"/>
</dbReference>
<organism evidence="2 3">
    <name type="scientific">Austropuccinia psidii MF-1</name>
    <dbReference type="NCBI Taxonomy" id="1389203"/>
    <lineage>
        <taxon>Eukaryota</taxon>
        <taxon>Fungi</taxon>
        <taxon>Dikarya</taxon>
        <taxon>Basidiomycota</taxon>
        <taxon>Pucciniomycotina</taxon>
        <taxon>Pucciniomycetes</taxon>
        <taxon>Pucciniales</taxon>
        <taxon>Sphaerophragmiaceae</taxon>
        <taxon>Austropuccinia</taxon>
    </lineage>
</organism>
<feature type="region of interest" description="Disordered" evidence="1">
    <location>
        <begin position="111"/>
        <end position="206"/>
    </location>
</feature>
<evidence type="ECO:0000313" key="3">
    <source>
        <dbReference type="Proteomes" id="UP000765509"/>
    </source>
</evidence>
<dbReference type="Proteomes" id="UP000765509">
    <property type="component" value="Unassembled WGS sequence"/>
</dbReference>
<accession>A0A9Q3JEH7</accession>
<evidence type="ECO:0008006" key="4">
    <source>
        <dbReference type="Google" id="ProtNLM"/>
    </source>
</evidence>
<reference evidence="2" key="1">
    <citation type="submission" date="2021-03" db="EMBL/GenBank/DDBJ databases">
        <title>Draft genome sequence of rust myrtle Austropuccinia psidii MF-1, a brazilian biotype.</title>
        <authorList>
            <person name="Quecine M.C."/>
            <person name="Pachon D.M.R."/>
            <person name="Bonatelli M.L."/>
            <person name="Correr F.H."/>
            <person name="Franceschini L.M."/>
            <person name="Leite T.F."/>
            <person name="Margarido G.R.A."/>
            <person name="Almeida C.A."/>
            <person name="Ferrarezi J.A."/>
            <person name="Labate C.A."/>
        </authorList>
    </citation>
    <scope>NUCLEOTIDE SEQUENCE</scope>
    <source>
        <strain evidence="2">MF-1</strain>
    </source>
</reference>
<feature type="region of interest" description="Disordered" evidence="1">
    <location>
        <begin position="224"/>
        <end position="258"/>
    </location>
</feature>
<feature type="compositionally biased region" description="Pro residues" evidence="1">
    <location>
        <begin position="172"/>
        <end position="182"/>
    </location>
</feature>
<protein>
    <recommendedName>
        <fullName evidence="4">Zn(2)-C6 fungal-type domain-containing protein</fullName>
    </recommendedName>
</protein>
<name>A0A9Q3JEH7_9BASI</name>
<feature type="compositionally biased region" description="Low complexity" evidence="1">
    <location>
        <begin position="232"/>
        <end position="256"/>
    </location>
</feature>
<dbReference type="AlphaFoldDB" id="A0A9Q3JEH7"/>
<evidence type="ECO:0000313" key="2">
    <source>
        <dbReference type="EMBL" id="MBW0560922.1"/>
    </source>
</evidence>
<keyword evidence="3" id="KW-1185">Reference proteome</keyword>
<gene>
    <name evidence="2" type="ORF">O181_100637</name>
</gene>
<sequence length="319" mass="35540">MPCIRSLTMTDTCDACQQAHRKCSFVVQPFQPCGQRSSRPRSPCKDSFVVDNDESIPKQEWTPGAQTGRWEQFWMISPVPSRINLSTHHPMVTSPLDQSKVIIQQMKYGNGSRNHTDFFPLHIKQNPPNPPQQHSPIQYMPCEKTPRQPMPGPSGTRWSKDLSCEPSQHNEPPIPAPSPSSKPPEDIATSEPEPEEGPTQSMEEPFACPATPCLVIIINDMPVGSPTPTPVPSTDRPPIAAENPTASSPPVLSSSHSYHDACQDFTNPQPTLMIPRAINQILLEHQRLLHMISFVDATQQNEMQRELREDLKSLLGQAL</sequence>
<comment type="caution">
    <text evidence="2">The sequence shown here is derived from an EMBL/GenBank/DDBJ whole genome shotgun (WGS) entry which is preliminary data.</text>
</comment>